<sequence>TFTAQGKKTSIDTTPNDNWQHSNTMTTSAYKDDKKPLSEDIEITVDGISAVRKHLEPTRAAS</sequence>
<name>A0A8S2PZ19_9BILA</name>
<dbReference type="EMBL" id="CAJOBC010026778">
    <property type="protein sequence ID" value="CAF4072239.1"/>
    <property type="molecule type" value="Genomic_DNA"/>
</dbReference>
<accession>A0A8S2PZ19</accession>
<evidence type="ECO:0000313" key="3">
    <source>
        <dbReference type="Proteomes" id="UP000681722"/>
    </source>
</evidence>
<feature type="compositionally biased region" description="Polar residues" evidence="1">
    <location>
        <begin position="1"/>
        <end position="29"/>
    </location>
</feature>
<evidence type="ECO:0000256" key="1">
    <source>
        <dbReference type="SAM" id="MobiDB-lite"/>
    </source>
</evidence>
<organism evidence="2 3">
    <name type="scientific">Didymodactylos carnosus</name>
    <dbReference type="NCBI Taxonomy" id="1234261"/>
    <lineage>
        <taxon>Eukaryota</taxon>
        <taxon>Metazoa</taxon>
        <taxon>Spiralia</taxon>
        <taxon>Gnathifera</taxon>
        <taxon>Rotifera</taxon>
        <taxon>Eurotatoria</taxon>
        <taxon>Bdelloidea</taxon>
        <taxon>Philodinida</taxon>
        <taxon>Philodinidae</taxon>
        <taxon>Didymodactylos</taxon>
    </lineage>
</organism>
<feature type="region of interest" description="Disordered" evidence="1">
    <location>
        <begin position="1"/>
        <end position="33"/>
    </location>
</feature>
<gene>
    <name evidence="2" type="ORF">SRO942_LOCUS27772</name>
</gene>
<proteinExistence type="predicted"/>
<dbReference type="Proteomes" id="UP000681722">
    <property type="component" value="Unassembled WGS sequence"/>
</dbReference>
<comment type="caution">
    <text evidence="2">The sequence shown here is derived from an EMBL/GenBank/DDBJ whole genome shotgun (WGS) entry which is preliminary data.</text>
</comment>
<evidence type="ECO:0000313" key="2">
    <source>
        <dbReference type="EMBL" id="CAF4072239.1"/>
    </source>
</evidence>
<reference evidence="2" key="1">
    <citation type="submission" date="2021-02" db="EMBL/GenBank/DDBJ databases">
        <authorList>
            <person name="Nowell W R."/>
        </authorList>
    </citation>
    <scope>NUCLEOTIDE SEQUENCE</scope>
</reference>
<dbReference type="AlphaFoldDB" id="A0A8S2PZ19"/>
<feature type="non-terminal residue" evidence="2">
    <location>
        <position position="1"/>
    </location>
</feature>
<protein>
    <submittedName>
        <fullName evidence="2">Uncharacterized protein</fullName>
    </submittedName>
</protein>